<evidence type="ECO:0000256" key="3">
    <source>
        <dbReference type="ARBA" id="ARBA00005005"/>
    </source>
</evidence>
<feature type="domain" description="AMP-binding enzyme C-terminal" evidence="13">
    <location>
        <begin position="478"/>
        <end position="552"/>
    </location>
</feature>
<keyword evidence="6" id="KW-0067">ATP-binding</keyword>
<name>A0A936Z188_9BURK</name>
<dbReference type="SUPFAM" id="SSF56801">
    <property type="entry name" value="Acetyl-CoA synthetase-like"/>
    <property type="match status" value="1"/>
</dbReference>
<dbReference type="Proteomes" id="UP000599109">
    <property type="component" value="Unassembled WGS sequence"/>
</dbReference>
<dbReference type="PANTHER" id="PTHR43767:SF8">
    <property type="entry name" value="LONG-CHAIN-FATTY-ACID--COA LIGASE"/>
    <property type="match status" value="1"/>
</dbReference>
<dbReference type="InterPro" id="IPR025110">
    <property type="entry name" value="AMP-bd_C"/>
</dbReference>
<dbReference type="EC" id="6.2.1.3" evidence="9"/>
<evidence type="ECO:0000259" key="13">
    <source>
        <dbReference type="Pfam" id="PF13193"/>
    </source>
</evidence>
<dbReference type="CDD" id="cd05936">
    <property type="entry name" value="FC-FACS_FadD_like"/>
    <property type="match status" value="1"/>
</dbReference>
<evidence type="ECO:0000256" key="7">
    <source>
        <dbReference type="ARBA" id="ARBA00022842"/>
    </source>
</evidence>
<evidence type="ECO:0000313" key="14">
    <source>
        <dbReference type="EMBL" id="MBL0391780.1"/>
    </source>
</evidence>
<evidence type="ECO:0000256" key="1">
    <source>
        <dbReference type="ARBA" id="ARBA00001946"/>
    </source>
</evidence>
<dbReference type="InterPro" id="IPR000873">
    <property type="entry name" value="AMP-dep_synth/lig_dom"/>
</dbReference>
<dbReference type="InterPro" id="IPR045851">
    <property type="entry name" value="AMP-bd_C_sf"/>
</dbReference>
<evidence type="ECO:0000256" key="9">
    <source>
        <dbReference type="ARBA" id="ARBA00026121"/>
    </source>
</evidence>
<evidence type="ECO:0000313" key="15">
    <source>
        <dbReference type="Proteomes" id="UP000599109"/>
    </source>
</evidence>
<keyword evidence="4" id="KW-0436">Ligase</keyword>
<protein>
    <recommendedName>
        <fullName evidence="10">Long-chain-fatty-acid--CoA ligase</fullName>
        <ecNumber evidence="9">6.2.1.3</ecNumber>
    </recommendedName>
    <alternativeName>
        <fullName evidence="11">Long-chain acyl-CoA synthetase</fullName>
    </alternativeName>
</protein>
<evidence type="ECO:0000256" key="2">
    <source>
        <dbReference type="ARBA" id="ARBA00004170"/>
    </source>
</evidence>
<dbReference type="FunFam" id="3.30.300.30:FF:000006">
    <property type="entry name" value="Long-chain-fatty-acid--CoA ligase FadD"/>
    <property type="match status" value="1"/>
</dbReference>
<dbReference type="InterPro" id="IPR042099">
    <property type="entry name" value="ANL_N_sf"/>
</dbReference>
<evidence type="ECO:0000256" key="4">
    <source>
        <dbReference type="ARBA" id="ARBA00022598"/>
    </source>
</evidence>
<dbReference type="PANTHER" id="PTHR43767">
    <property type="entry name" value="LONG-CHAIN-FATTY-ACID--COA LIGASE"/>
    <property type="match status" value="1"/>
</dbReference>
<gene>
    <name evidence="14" type="ORF">JJ685_11590</name>
</gene>
<proteinExistence type="predicted"/>
<dbReference type="Gene3D" id="3.40.50.12780">
    <property type="entry name" value="N-terminal domain of ligase-like"/>
    <property type="match status" value="1"/>
</dbReference>
<keyword evidence="5" id="KW-0547">Nucleotide-binding</keyword>
<dbReference type="GO" id="GO:0005524">
    <property type="term" value="F:ATP binding"/>
    <property type="evidence" value="ECO:0007669"/>
    <property type="project" value="UniProtKB-KW"/>
</dbReference>
<dbReference type="GO" id="GO:0004467">
    <property type="term" value="F:long-chain fatty acid-CoA ligase activity"/>
    <property type="evidence" value="ECO:0007669"/>
    <property type="project" value="UniProtKB-EC"/>
</dbReference>
<dbReference type="AlphaFoldDB" id="A0A936Z188"/>
<dbReference type="GO" id="GO:0016020">
    <property type="term" value="C:membrane"/>
    <property type="evidence" value="ECO:0007669"/>
    <property type="project" value="UniProtKB-SubCell"/>
</dbReference>
<accession>A0A936Z188</accession>
<evidence type="ECO:0000256" key="8">
    <source>
        <dbReference type="ARBA" id="ARBA00023136"/>
    </source>
</evidence>
<keyword evidence="7" id="KW-0460">Magnesium</keyword>
<keyword evidence="8" id="KW-0472">Membrane</keyword>
<comment type="pathway">
    <text evidence="3">Lipid metabolism; fatty acid beta-oxidation.</text>
</comment>
<dbReference type="Gene3D" id="3.30.300.30">
    <property type="match status" value="1"/>
</dbReference>
<feature type="domain" description="AMP-dependent synthetase/ligase" evidence="12">
    <location>
        <begin position="30"/>
        <end position="427"/>
    </location>
</feature>
<dbReference type="RefSeq" id="WP_201674385.1">
    <property type="nucleotide sequence ID" value="NZ_JAEQNE010000002.1"/>
</dbReference>
<dbReference type="PROSITE" id="PS00455">
    <property type="entry name" value="AMP_BINDING"/>
    <property type="match status" value="1"/>
</dbReference>
<evidence type="ECO:0000259" key="12">
    <source>
        <dbReference type="Pfam" id="PF00501"/>
    </source>
</evidence>
<evidence type="ECO:0000256" key="10">
    <source>
        <dbReference type="ARBA" id="ARBA00039545"/>
    </source>
</evidence>
<evidence type="ECO:0000256" key="6">
    <source>
        <dbReference type="ARBA" id="ARBA00022840"/>
    </source>
</evidence>
<comment type="subcellular location">
    <subcellularLocation>
        <location evidence="2">Membrane</location>
        <topology evidence="2">Peripheral membrane protein</topology>
    </subcellularLocation>
</comment>
<keyword evidence="15" id="KW-1185">Reference proteome</keyword>
<dbReference type="Pfam" id="PF13193">
    <property type="entry name" value="AMP-binding_C"/>
    <property type="match status" value="1"/>
</dbReference>
<comment type="cofactor">
    <cofactor evidence="1">
        <name>Mg(2+)</name>
        <dbReference type="ChEBI" id="CHEBI:18420"/>
    </cofactor>
</comment>
<organism evidence="14 15">
    <name type="scientific">Ramlibacter monticola</name>
    <dbReference type="NCBI Taxonomy" id="1926872"/>
    <lineage>
        <taxon>Bacteria</taxon>
        <taxon>Pseudomonadati</taxon>
        <taxon>Pseudomonadota</taxon>
        <taxon>Betaproteobacteria</taxon>
        <taxon>Burkholderiales</taxon>
        <taxon>Comamonadaceae</taxon>
        <taxon>Ramlibacter</taxon>
    </lineage>
</organism>
<dbReference type="InterPro" id="IPR050237">
    <property type="entry name" value="ATP-dep_AMP-bd_enzyme"/>
</dbReference>
<sequence length="562" mass="61818">MDSRPWLQHYPAGVPHEIDPSQYQSLAQLLEESFRRNAQRPFSVCMDRWMTYAQLEEHSRALGAWLQARGLKPGARVAIMLPNLPQFAVAMAAVLRAGCTCVNVNPLYTARELQHQLKDSGAEAIIILENFCHTLEEAIAHVPLKHVVITGIGDLLGGWYGRWITFAVRHVARLVPAFRLPLTEGRTVTPLPQVLREGARLSLRNVPQSLESVAFLQYTGGTTGMSKGAVLTQGNVVAAILQAEAWFTPALARVGDVSRVNGIAALPLYHIFALTLLLLEIRWGARVTLVPNPRDIGKFVEVLKKRPFHMLPAVNTLFNALLQHPQFRSIDFSQLCVSQAGGMAASEGTARHWRQVTGTVMVEGWGMSETCAIGTNNPMDSTEFSGTIGLPLPSVDLAIKDDAGRSLPIGAAGEICIRGPNVTPGYHEQPDENANAFTADGYLRTGDIGVMDSRGYTRIVDRKKDMILVSGFNVYPNELENVISTCPGVVECAAVGVPDEKQGEAIKVYVVKNDPTLTEEEVAHHCRENLTGYKLPKYIEFRDELPKSNVGKILRRELRAPR</sequence>
<comment type="caution">
    <text evidence="14">The sequence shown here is derived from an EMBL/GenBank/DDBJ whole genome shotgun (WGS) entry which is preliminary data.</text>
</comment>
<reference evidence="14 15" key="1">
    <citation type="journal article" date="2017" name="Int. J. Syst. Evol. Microbiol.">
        <title>Ramlibacter monticola sp. nov., isolated from forest soil.</title>
        <authorList>
            <person name="Chaudhary D.K."/>
            <person name="Kim J."/>
        </authorList>
    </citation>
    <scope>NUCLEOTIDE SEQUENCE [LARGE SCALE GENOMIC DNA]</scope>
    <source>
        <strain evidence="14 15">KACC 19175</strain>
    </source>
</reference>
<evidence type="ECO:0000256" key="5">
    <source>
        <dbReference type="ARBA" id="ARBA00022741"/>
    </source>
</evidence>
<dbReference type="EMBL" id="JAEQNE010000002">
    <property type="protein sequence ID" value="MBL0391780.1"/>
    <property type="molecule type" value="Genomic_DNA"/>
</dbReference>
<dbReference type="Pfam" id="PF00501">
    <property type="entry name" value="AMP-binding"/>
    <property type="match status" value="1"/>
</dbReference>
<dbReference type="InterPro" id="IPR020845">
    <property type="entry name" value="AMP-binding_CS"/>
</dbReference>
<evidence type="ECO:0000256" key="11">
    <source>
        <dbReference type="ARBA" id="ARBA00042773"/>
    </source>
</evidence>